<proteinExistence type="predicted"/>
<evidence type="ECO:0000313" key="1">
    <source>
        <dbReference type="EMBL" id="CEK73125.1"/>
    </source>
</evidence>
<name>A0A0B6ZZF5_9EUPU</name>
<reference evidence="1" key="1">
    <citation type="submission" date="2014-12" db="EMBL/GenBank/DDBJ databases">
        <title>Insight into the proteome of Arion vulgaris.</title>
        <authorList>
            <person name="Aradska J."/>
            <person name="Bulat T."/>
            <person name="Smidak R."/>
            <person name="Sarate P."/>
            <person name="Gangsoo J."/>
            <person name="Sialana F."/>
            <person name="Bilban M."/>
            <person name="Lubec G."/>
        </authorList>
    </citation>
    <scope>NUCLEOTIDE SEQUENCE</scope>
    <source>
        <tissue evidence="1">Skin</tissue>
    </source>
</reference>
<organism evidence="1">
    <name type="scientific">Arion vulgaris</name>
    <dbReference type="NCBI Taxonomy" id="1028688"/>
    <lineage>
        <taxon>Eukaryota</taxon>
        <taxon>Metazoa</taxon>
        <taxon>Spiralia</taxon>
        <taxon>Lophotrochozoa</taxon>
        <taxon>Mollusca</taxon>
        <taxon>Gastropoda</taxon>
        <taxon>Heterobranchia</taxon>
        <taxon>Euthyneura</taxon>
        <taxon>Panpulmonata</taxon>
        <taxon>Eupulmonata</taxon>
        <taxon>Stylommatophora</taxon>
        <taxon>Helicina</taxon>
        <taxon>Arionoidea</taxon>
        <taxon>Arionidae</taxon>
        <taxon>Arion</taxon>
    </lineage>
</organism>
<dbReference type="EMBL" id="HACG01026260">
    <property type="protein sequence ID" value="CEK73125.1"/>
    <property type="molecule type" value="Transcribed_RNA"/>
</dbReference>
<accession>A0A0B6ZZF5</accession>
<sequence length="277" mass="31195">MKLLYSKDAQLSKNAAGNGISPRLPVLSQIRTTVLVLFSLCAASSTVGEQIPSFAKLKSNYPGYAHFGGAFNNHDLISAIGCNTSMLLHDTSALRLSVTLNKIGGVHSLGKELIRLSKYGRDSVTGLDGLQYIYHPIAYGPYLADKYGYPNVSKLHDLDPVDTKKNFWGKQGLLRVITYTKKKNMPRGHVALWDCNHFHQARDWIAGHSLITAEFWQSSDSDCSHIPDTQNPPTSPDVNELLAKLRPDARPIKLRHRHWEKHFIEKYYQLHKSTFKR</sequence>
<gene>
    <name evidence="1" type="primary">ORF85409</name>
</gene>
<dbReference type="AlphaFoldDB" id="A0A0B6ZZF5"/>
<protein>
    <submittedName>
        <fullName evidence="1">Uncharacterized protein</fullName>
    </submittedName>
</protein>
<dbReference type="Gene3D" id="3.90.1720.70">
    <property type="match status" value="1"/>
</dbReference>